<dbReference type="EMBL" id="JADCTT010000009">
    <property type="protein sequence ID" value="KAF9748035.1"/>
    <property type="molecule type" value="Genomic_DNA"/>
</dbReference>
<dbReference type="AlphaFoldDB" id="A0A8H7N3V0"/>
<proteinExistence type="predicted"/>
<dbReference type="Proteomes" id="UP000616885">
    <property type="component" value="Unassembled WGS sequence"/>
</dbReference>
<sequence>MTQFVGRDILKQMETSLLENEAIKQVRIVDMADAGAPYQDLVLGYVLSDSANGDDDEPIRLAYEGLIAKMQEAGGARVVPETWRRCDIFPLDASGEIDEEALRVALSQNGGQEVPYETDEDKILRIIASVLQVPQDKLNRSQSFFQNGGNADLAKAVSSQLMMLDVALQVPQIVHAESLDELPSLVIAKQPSPMVTFPPTPLTARMRQIGI</sequence>
<dbReference type="InterPro" id="IPR045851">
    <property type="entry name" value="AMP-bd_C_sf"/>
</dbReference>
<reference evidence="1" key="1">
    <citation type="submission" date="2020-10" db="EMBL/GenBank/DDBJ databases">
        <title>High-Quality Genome Resource of Clonostachys rosea strain S41 by Oxford Nanopore Long-Read Sequencing.</title>
        <authorList>
            <person name="Wang H."/>
        </authorList>
    </citation>
    <scope>NUCLEOTIDE SEQUENCE</scope>
    <source>
        <strain evidence="1">S41</strain>
    </source>
</reference>
<protein>
    <submittedName>
        <fullName evidence="1">Uncharacterized protein</fullName>
    </submittedName>
</protein>
<evidence type="ECO:0000313" key="2">
    <source>
        <dbReference type="Proteomes" id="UP000616885"/>
    </source>
</evidence>
<dbReference type="InterPro" id="IPR036736">
    <property type="entry name" value="ACP-like_sf"/>
</dbReference>
<evidence type="ECO:0000313" key="1">
    <source>
        <dbReference type="EMBL" id="KAF9748035.1"/>
    </source>
</evidence>
<name>A0A8H7N3V0_BIOOC</name>
<dbReference type="Gene3D" id="3.30.300.30">
    <property type="match status" value="1"/>
</dbReference>
<comment type="caution">
    <text evidence="1">The sequence shown here is derived from an EMBL/GenBank/DDBJ whole genome shotgun (WGS) entry which is preliminary data.</text>
</comment>
<gene>
    <name evidence="1" type="ORF">IM811_017540</name>
</gene>
<accession>A0A8H7N3V0</accession>
<organism evidence="1 2">
    <name type="scientific">Bionectria ochroleuca</name>
    <name type="common">Gliocladium roseum</name>
    <dbReference type="NCBI Taxonomy" id="29856"/>
    <lineage>
        <taxon>Eukaryota</taxon>
        <taxon>Fungi</taxon>
        <taxon>Dikarya</taxon>
        <taxon>Ascomycota</taxon>
        <taxon>Pezizomycotina</taxon>
        <taxon>Sordariomycetes</taxon>
        <taxon>Hypocreomycetidae</taxon>
        <taxon>Hypocreales</taxon>
        <taxon>Bionectriaceae</taxon>
        <taxon>Clonostachys</taxon>
    </lineage>
</organism>
<dbReference type="Gene3D" id="1.10.1200.10">
    <property type="entry name" value="ACP-like"/>
    <property type="match status" value="1"/>
</dbReference>
<dbReference type="SUPFAM" id="SSF47336">
    <property type="entry name" value="ACP-like"/>
    <property type="match status" value="1"/>
</dbReference>